<dbReference type="PROSITE" id="PS51189">
    <property type="entry name" value="FAT"/>
    <property type="match status" value="1"/>
</dbReference>
<dbReference type="Gene3D" id="3.30.1010.10">
    <property type="entry name" value="Phosphatidylinositol 3-kinase Catalytic Subunit, Chain A, domain 4"/>
    <property type="match status" value="1"/>
</dbReference>
<keyword evidence="4" id="KW-0723">Serine/threonine-protein kinase</keyword>
<feature type="domain" description="PI3K/PI4K catalytic" evidence="14">
    <location>
        <begin position="1020"/>
        <end position="1271"/>
    </location>
</feature>
<keyword evidence="9" id="KW-0067">ATP-binding</keyword>
<keyword evidence="8" id="KW-0418">Kinase</keyword>
<dbReference type="PROSITE" id="PS51190">
    <property type="entry name" value="FATC"/>
    <property type="match status" value="1"/>
</dbReference>
<protein>
    <recommendedName>
        <fullName evidence="3">non-specific serine/threonine protein kinase</fullName>
        <ecNumber evidence="3">2.7.11.1</ecNumber>
    </recommendedName>
</protein>
<sequence length="1271" mass="143331">MASLQSTLGIPELREETLKAWALFISTLRFSDVGPFVGRTTGALVANWYTFDGHERDIAKGIINDIADNAKNLSQYIDDIVGLDDIPDLKSAANRLTSQRMNDRIQIHINKVLDRTDSKNIAIATASTRELKSLLISRQEEIEPLVRGDTFDPVMARLMTSLLATASSDGDCQELRDLSYECMGIVGALDPDRLGIQPDPGTMTIAANFTEQEESKDFALHLVTDLLVNAFRATNDTKHQTHLAYAIQELLKFCGFTTKLLNSAEKVQSKPVRDRWSKIPKDQLETLTPLLESRFSMTEAPIKTYSHPIYTAAPTYREWIQHWTTDLIGKVMTMSGDDISTRDSKTIFGVFRGILRNQDVTVAHHILPHLVLNVLLSGLPKWRTEISSEIHAVLQEQVNLTGSADKRTLSAQVIFDLMDHLSKWLRLYRLGKTDRNIQIKTVEDVMTGIDTELMANAALQSKAYARSLRSFEERIVKLRNDGKDNLILQTYFERLHQIYSELDEPDGMEGVSAFVISPSLEHQIREHESTGRWTSAQSCWEVRLQQSPDDVAYHVGLLKCLRNLGHYAEAAWIIGDWTTVRQIGSNGPAIGQTLLALHEKRDLLPVLSQARRTSGMKITAKQYGRAYESLLQLHLIREVEIIHSLKKDIESMPHDNNGRARKQKAMRDGIQSLEARFSFTSPTFRIREALLSIRRTAFSLANTTISQSEIGDAWILSSKIARKAGYDQTAYSAVLQAKGAEAPFAFVQQAKLNYANGGIYKALADITNAMIPLLKQSSETPLETPDSAGDRDFARERKLAKAVLLVARWTNEADRFERNDIIQRYMEAIARSHNLSGTPDQMAIFHYHTCHYYSLALHYGVKYIYQTMPRMLTLWLDFGEIKDAKKHDLPTYQKIMAYVIYKYPQQALWPTVGAAQSKRAERKSACSEVTTIASAKSNTIAVLIKDAARFSNVLLKFTDEKVDDKKRLMSMGSDFSYVASSRTKMILPLQDALTCTLPTTSETVKSHNPFPNTPVSIAGFDDRVDIMPSLQRPKKISFMGSDGRKYPFLCKPHDDLRKDARLMDLNSMINKLLKSASESRRRQLCDILEKAYGRYNKKIYTNDVHAANEQARKIWARDKENFAPLIHAFKNQILPKYTPTVFHEWFLITWPEPSAWLASRLAYGRTLAVMSMIGYVLGLGDRHGENILFDGLSGDTVHVDLNCLFDKGRSKSDRDIKASADRNLKPIRAKLRGVMKEGTVGSVPSQVEALIKEATSPANLAAMYIGWAPWL</sequence>
<dbReference type="EMBL" id="CP144536">
    <property type="protein sequence ID" value="WWC63350.1"/>
    <property type="molecule type" value="Genomic_DNA"/>
</dbReference>
<dbReference type="PROSITE" id="PS00916">
    <property type="entry name" value="PI3_4_KINASE_2"/>
    <property type="match status" value="1"/>
</dbReference>
<feature type="domain" description="FATC" evidence="16">
    <location>
        <begin position="1239"/>
        <end position="1271"/>
    </location>
</feature>
<dbReference type="GO" id="GO:0005524">
    <property type="term" value="F:ATP binding"/>
    <property type="evidence" value="ECO:0007669"/>
    <property type="project" value="UniProtKB-KW"/>
</dbReference>
<accession>A0AAJ8KTS6</accession>
<keyword evidence="18" id="KW-1185">Reference proteome</keyword>
<dbReference type="InterPro" id="IPR016024">
    <property type="entry name" value="ARM-type_fold"/>
</dbReference>
<dbReference type="InterPro" id="IPR014009">
    <property type="entry name" value="PIK_FAT"/>
</dbReference>
<dbReference type="Gene3D" id="1.10.1070.11">
    <property type="entry name" value="Phosphatidylinositol 3-/4-kinase, catalytic domain"/>
    <property type="match status" value="1"/>
</dbReference>
<name>A0AAJ8KTS6_9TREE</name>
<evidence type="ECO:0000256" key="8">
    <source>
        <dbReference type="ARBA" id="ARBA00022777"/>
    </source>
</evidence>
<evidence type="ECO:0000256" key="1">
    <source>
        <dbReference type="ARBA" id="ARBA00004123"/>
    </source>
</evidence>
<evidence type="ECO:0000256" key="11">
    <source>
        <dbReference type="ARBA" id="ARBA00023242"/>
    </source>
</evidence>
<dbReference type="GO" id="GO:0000723">
    <property type="term" value="P:telomere maintenance"/>
    <property type="evidence" value="ECO:0007669"/>
    <property type="project" value="TreeGrafter"/>
</dbReference>
<dbReference type="GO" id="GO:0005694">
    <property type="term" value="C:chromosome"/>
    <property type="evidence" value="ECO:0007669"/>
    <property type="project" value="TreeGrafter"/>
</dbReference>
<keyword evidence="10" id="KW-0234">DNA repair</keyword>
<comment type="catalytic activity">
    <reaction evidence="12">
        <text>L-threonyl-[protein] + ATP = O-phospho-L-threonyl-[protein] + ADP + H(+)</text>
        <dbReference type="Rhea" id="RHEA:46608"/>
        <dbReference type="Rhea" id="RHEA-COMP:11060"/>
        <dbReference type="Rhea" id="RHEA-COMP:11605"/>
        <dbReference type="ChEBI" id="CHEBI:15378"/>
        <dbReference type="ChEBI" id="CHEBI:30013"/>
        <dbReference type="ChEBI" id="CHEBI:30616"/>
        <dbReference type="ChEBI" id="CHEBI:61977"/>
        <dbReference type="ChEBI" id="CHEBI:456216"/>
        <dbReference type="EC" id="2.7.11.1"/>
    </reaction>
</comment>
<evidence type="ECO:0000256" key="6">
    <source>
        <dbReference type="ARBA" id="ARBA00022741"/>
    </source>
</evidence>
<dbReference type="Pfam" id="PF02260">
    <property type="entry name" value="FATC"/>
    <property type="match status" value="1"/>
</dbReference>
<dbReference type="InterPro" id="IPR003152">
    <property type="entry name" value="FATC_dom"/>
</dbReference>
<evidence type="ECO:0000256" key="12">
    <source>
        <dbReference type="ARBA" id="ARBA00047899"/>
    </source>
</evidence>
<dbReference type="Pfam" id="PF08064">
    <property type="entry name" value="UME"/>
    <property type="match status" value="1"/>
</dbReference>
<dbReference type="RefSeq" id="XP_065825343.1">
    <property type="nucleotide sequence ID" value="XM_065969271.1"/>
</dbReference>
<dbReference type="InterPro" id="IPR056802">
    <property type="entry name" value="ATR-like_M-HEAT"/>
</dbReference>
<evidence type="ECO:0000256" key="13">
    <source>
        <dbReference type="ARBA" id="ARBA00048679"/>
    </source>
</evidence>
<evidence type="ECO:0000313" key="18">
    <source>
        <dbReference type="Proteomes" id="UP000078595"/>
    </source>
</evidence>
<proteinExistence type="inferred from homology"/>
<gene>
    <name evidence="17" type="ORF">I303_105950</name>
</gene>
<reference evidence="17" key="2">
    <citation type="submission" date="2024-02" db="EMBL/GenBank/DDBJ databases">
        <title>Comparative genomics of Cryptococcus and Kwoniella reveals pathogenesis evolution and contrasting modes of karyotype evolution via chromosome fusion or intercentromeric recombination.</title>
        <authorList>
            <person name="Coelho M.A."/>
            <person name="David-Palma M."/>
            <person name="Shea T."/>
            <person name="Bowers K."/>
            <person name="McGinley-Smith S."/>
            <person name="Mohammad A.W."/>
            <person name="Gnirke A."/>
            <person name="Yurkov A.M."/>
            <person name="Nowrousian M."/>
            <person name="Sun S."/>
            <person name="Cuomo C.A."/>
            <person name="Heitman J."/>
        </authorList>
    </citation>
    <scope>NUCLEOTIDE SEQUENCE</scope>
    <source>
        <strain evidence="17">CBS 10117</strain>
    </source>
</reference>
<dbReference type="GeneID" id="28969669"/>
<evidence type="ECO:0000256" key="3">
    <source>
        <dbReference type="ARBA" id="ARBA00012513"/>
    </source>
</evidence>
<dbReference type="PROSITE" id="PS50290">
    <property type="entry name" value="PI3_4_KINASE_3"/>
    <property type="match status" value="1"/>
</dbReference>
<dbReference type="SUPFAM" id="SSF56112">
    <property type="entry name" value="Protein kinase-like (PK-like)"/>
    <property type="match status" value="1"/>
</dbReference>
<comment type="catalytic activity">
    <reaction evidence="13">
        <text>L-seryl-[protein] + ATP = O-phospho-L-seryl-[protein] + ADP + H(+)</text>
        <dbReference type="Rhea" id="RHEA:17989"/>
        <dbReference type="Rhea" id="RHEA-COMP:9863"/>
        <dbReference type="Rhea" id="RHEA-COMP:11604"/>
        <dbReference type="ChEBI" id="CHEBI:15378"/>
        <dbReference type="ChEBI" id="CHEBI:29999"/>
        <dbReference type="ChEBI" id="CHEBI:30616"/>
        <dbReference type="ChEBI" id="CHEBI:83421"/>
        <dbReference type="ChEBI" id="CHEBI:456216"/>
        <dbReference type="EC" id="2.7.11.1"/>
    </reaction>
</comment>
<dbReference type="EC" id="2.7.11.1" evidence="3"/>
<dbReference type="Proteomes" id="UP000078595">
    <property type="component" value="Chromosome 7"/>
</dbReference>
<dbReference type="GO" id="GO:0006281">
    <property type="term" value="P:DNA repair"/>
    <property type="evidence" value="ECO:0007669"/>
    <property type="project" value="UniProtKB-KW"/>
</dbReference>
<evidence type="ECO:0000256" key="4">
    <source>
        <dbReference type="ARBA" id="ARBA00022527"/>
    </source>
</evidence>
<dbReference type="SMART" id="SM00146">
    <property type="entry name" value="PI3Kc"/>
    <property type="match status" value="1"/>
</dbReference>
<reference evidence="17" key="1">
    <citation type="submission" date="2013-07" db="EMBL/GenBank/DDBJ databases">
        <authorList>
            <consortium name="The Broad Institute Genome Sequencing Platform"/>
            <person name="Cuomo C."/>
            <person name="Litvintseva A."/>
            <person name="Chen Y."/>
            <person name="Heitman J."/>
            <person name="Sun S."/>
            <person name="Springer D."/>
            <person name="Dromer F."/>
            <person name="Young S.K."/>
            <person name="Zeng Q."/>
            <person name="Gargeya S."/>
            <person name="Fitzgerald M."/>
            <person name="Abouelleil A."/>
            <person name="Alvarado L."/>
            <person name="Berlin A.M."/>
            <person name="Chapman S.B."/>
            <person name="Dewar J."/>
            <person name="Goldberg J."/>
            <person name="Griggs A."/>
            <person name="Gujja S."/>
            <person name="Hansen M."/>
            <person name="Howarth C."/>
            <person name="Imamovic A."/>
            <person name="Larimer J."/>
            <person name="McCowan C."/>
            <person name="Murphy C."/>
            <person name="Pearson M."/>
            <person name="Priest M."/>
            <person name="Roberts A."/>
            <person name="Saif S."/>
            <person name="Shea T."/>
            <person name="Sykes S."/>
            <person name="Wortman J."/>
            <person name="Nusbaum C."/>
            <person name="Birren B."/>
        </authorList>
    </citation>
    <scope>NUCLEOTIDE SEQUENCE</scope>
    <source>
        <strain evidence="17">CBS 10117</strain>
    </source>
</reference>
<organism evidence="17 18">
    <name type="scientific">Kwoniella dejecticola CBS 10117</name>
    <dbReference type="NCBI Taxonomy" id="1296121"/>
    <lineage>
        <taxon>Eukaryota</taxon>
        <taxon>Fungi</taxon>
        <taxon>Dikarya</taxon>
        <taxon>Basidiomycota</taxon>
        <taxon>Agaricomycotina</taxon>
        <taxon>Tremellomycetes</taxon>
        <taxon>Tremellales</taxon>
        <taxon>Cryptococcaceae</taxon>
        <taxon>Kwoniella</taxon>
    </lineage>
</organism>
<dbReference type="GO" id="GO:0004674">
    <property type="term" value="F:protein serine/threonine kinase activity"/>
    <property type="evidence" value="ECO:0007669"/>
    <property type="project" value="UniProtKB-KW"/>
</dbReference>
<dbReference type="PANTHER" id="PTHR11139:SF125">
    <property type="entry name" value="SERINE_THREONINE-PROTEIN KINASE MEC1"/>
    <property type="match status" value="1"/>
</dbReference>
<dbReference type="InterPro" id="IPR018936">
    <property type="entry name" value="PI3/4_kinase_CS"/>
</dbReference>
<dbReference type="InterPro" id="IPR003151">
    <property type="entry name" value="PIK-rel_kinase_FAT"/>
</dbReference>
<dbReference type="SMART" id="SM01343">
    <property type="entry name" value="FATC"/>
    <property type="match status" value="1"/>
</dbReference>
<dbReference type="PANTHER" id="PTHR11139">
    <property type="entry name" value="ATAXIA TELANGIECTASIA MUTATED ATM -RELATED"/>
    <property type="match status" value="1"/>
</dbReference>
<dbReference type="InterPro" id="IPR036940">
    <property type="entry name" value="PI3/4_kinase_cat_sf"/>
</dbReference>
<evidence type="ECO:0000259" key="16">
    <source>
        <dbReference type="PROSITE" id="PS51190"/>
    </source>
</evidence>
<keyword evidence="6" id="KW-0547">Nucleotide-binding</keyword>
<evidence type="ECO:0000256" key="9">
    <source>
        <dbReference type="ARBA" id="ARBA00022840"/>
    </source>
</evidence>
<dbReference type="InterPro" id="IPR012993">
    <property type="entry name" value="UME"/>
</dbReference>
<comment type="subcellular location">
    <subcellularLocation>
        <location evidence="1">Nucleus</location>
    </subcellularLocation>
</comment>
<evidence type="ECO:0000256" key="2">
    <source>
        <dbReference type="ARBA" id="ARBA00010769"/>
    </source>
</evidence>
<comment type="similarity">
    <text evidence="2">Belongs to the PI3/PI4-kinase family. ATM subfamily.</text>
</comment>
<dbReference type="GO" id="GO:0000077">
    <property type="term" value="P:DNA damage checkpoint signaling"/>
    <property type="evidence" value="ECO:0007669"/>
    <property type="project" value="TreeGrafter"/>
</dbReference>
<evidence type="ECO:0000256" key="5">
    <source>
        <dbReference type="ARBA" id="ARBA00022679"/>
    </source>
</evidence>
<dbReference type="AlphaFoldDB" id="A0AAJ8KTS6"/>
<evidence type="ECO:0000259" key="14">
    <source>
        <dbReference type="PROSITE" id="PS50290"/>
    </source>
</evidence>
<dbReference type="KEGG" id="kdj:28969669"/>
<dbReference type="SUPFAM" id="SSF48371">
    <property type="entry name" value="ARM repeat"/>
    <property type="match status" value="1"/>
</dbReference>
<keyword evidence="11" id="KW-0539">Nucleus</keyword>
<dbReference type="Pfam" id="PF02259">
    <property type="entry name" value="FAT"/>
    <property type="match status" value="1"/>
</dbReference>
<evidence type="ECO:0000313" key="17">
    <source>
        <dbReference type="EMBL" id="WWC63350.1"/>
    </source>
</evidence>
<dbReference type="Pfam" id="PF00454">
    <property type="entry name" value="PI3_PI4_kinase"/>
    <property type="match status" value="1"/>
</dbReference>
<keyword evidence="5" id="KW-0808">Transferase</keyword>
<feature type="domain" description="FAT" evidence="15">
    <location>
        <begin position="453"/>
        <end position="917"/>
    </location>
</feature>
<evidence type="ECO:0000256" key="7">
    <source>
        <dbReference type="ARBA" id="ARBA00022763"/>
    </source>
</evidence>
<dbReference type="InterPro" id="IPR011009">
    <property type="entry name" value="Kinase-like_dom_sf"/>
</dbReference>
<dbReference type="InterPro" id="IPR050517">
    <property type="entry name" value="DDR_Repair_Kinase"/>
</dbReference>
<dbReference type="InterPro" id="IPR000403">
    <property type="entry name" value="PI3/4_kinase_cat_dom"/>
</dbReference>
<keyword evidence="7" id="KW-0227">DNA damage</keyword>
<evidence type="ECO:0000256" key="10">
    <source>
        <dbReference type="ARBA" id="ARBA00023204"/>
    </source>
</evidence>
<dbReference type="Pfam" id="PF25030">
    <property type="entry name" value="M-HEAT_ATR"/>
    <property type="match status" value="1"/>
</dbReference>
<evidence type="ECO:0000259" key="15">
    <source>
        <dbReference type="PROSITE" id="PS51189"/>
    </source>
</evidence>
<dbReference type="GO" id="GO:0005634">
    <property type="term" value="C:nucleus"/>
    <property type="evidence" value="ECO:0007669"/>
    <property type="project" value="UniProtKB-SubCell"/>
</dbReference>